<proteinExistence type="predicted"/>
<organism evidence="1 2">
    <name type="scientific">Bauhinia variegata</name>
    <name type="common">Purple orchid tree</name>
    <name type="synonym">Phanera variegata</name>
    <dbReference type="NCBI Taxonomy" id="167791"/>
    <lineage>
        <taxon>Eukaryota</taxon>
        <taxon>Viridiplantae</taxon>
        <taxon>Streptophyta</taxon>
        <taxon>Embryophyta</taxon>
        <taxon>Tracheophyta</taxon>
        <taxon>Spermatophyta</taxon>
        <taxon>Magnoliopsida</taxon>
        <taxon>eudicotyledons</taxon>
        <taxon>Gunneridae</taxon>
        <taxon>Pentapetalae</taxon>
        <taxon>rosids</taxon>
        <taxon>fabids</taxon>
        <taxon>Fabales</taxon>
        <taxon>Fabaceae</taxon>
        <taxon>Cercidoideae</taxon>
        <taxon>Cercideae</taxon>
        <taxon>Bauhiniinae</taxon>
        <taxon>Bauhinia</taxon>
    </lineage>
</organism>
<evidence type="ECO:0000313" key="1">
    <source>
        <dbReference type="EMBL" id="KAI4307488.1"/>
    </source>
</evidence>
<comment type="caution">
    <text evidence="1">The sequence shown here is derived from an EMBL/GenBank/DDBJ whole genome shotgun (WGS) entry which is preliminary data.</text>
</comment>
<accession>A0ACB9LD45</accession>
<gene>
    <name evidence="1" type="ORF">L6164_030667</name>
</gene>
<sequence>MLPFRSFNGFESWLLDNNGCIQEPNSLIKSLELNGGKPILNSASKLERKSTEACKSHRDAERRRRQRINAHLSTLRTLLPNTAKSDKASLLAEVVQHVKELRKQAVDVARRHYGSLSCSSSSGEAGSESAETETWPFPGECDEATLSYCDDAGEPRLLKATLCCEDRPNLNRDLIQAIRSVRGKAVRAEMMTVGGRTKSVVVMQWPGHGGEQDVAVLERALKAVVENRALVGPRMGGIVLGHKRARANYSSPIEDDSAFVM</sequence>
<protein>
    <submittedName>
        <fullName evidence="1">Uncharacterized protein</fullName>
    </submittedName>
</protein>
<evidence type="ECO:0000313" key="2">
    <source>
        <dbReference type="Proteomes" id="UP000828941"/>
    </source>
</evidence>
<dbReference type="Proteomes" id="UP000828941">
    <property type="component" value="Chromosome 12"/>
</dbReference>
<name>A0ACB9LD45_BAUVA</name>
<dbReference type="EMBL" id="CM039437">
    <property type="protein sequence ID" value="KAI4307488.1"/>
    <property type="molecule type" value="Genomic_DNA"/>
</dbReference>
<keyword evidence="2" id="KW-1185">Reference proteome</keyword>
<reference evidence="1 2" key="1">
    <citation type="journal article" date="2022" name="DNA Res.">
        <title>Chromosomal-level genome assembly of the orchid tree Bauhinia variegata (Leguminosae; Cercidoideae) supports the allotetraploid origin hypothesis of Bauhinia.</title>
        <authorList>
            <person name="Zhong Y."/>
            <person name="Chen Y."/>
            <person name="Zheng D."/>
            <person name="Pang J."/>
            <person name="Liu Y."/>
            <person name="Luo S."/>
            <person name="Meng S."/>
            <person name="Qian L."/>
            <person name="Wei D."/>
            <person name="Dai S."/>
            <person name="Zhou R."/>
        </authorList>
    </citation>
    <scope>NUCLEOTIDE SEQUENCE [LARGE SCALE GENOMIC DNA]</scope>
    <source>
        <strain evidence="1">BV-YZ2020</strain>
    </source>
</reference>